<dbReference type="PANTHER" id="PTHR43570:SF16">
    <property type="entry name" value="ALDEHYDE DEHYDROGENASE TYPE III, ISOFORM Q"/>
    <property type="match status" value="1"/>
</dbReference>
<dbReference type="Gene3D" id="3.40.309.10">
    <property type="entry name" value="Aldehyde Dehydrogenase, Chain A, domain 2"/>
    <property type="match status" value="1"/>
</dbReference>
<keyword evidence="2" id="KW-0560">Oxidoreductase</keyword>
<dbReference type="InterPro" id="IPR015590">
    <property type="entry name" value="Aldehyde_DH_dom"/>
</dbReference>
<dbReference type="Gene3D" id="3.40.605.10">
    <property type="entry name" value="Aldehyde Dehydrogenase, Chain A, domain 1"/>
    <property type="match status" value="1"/>
</dbReference>
<dbReference type="AlphaFoldDB" id="A0A1M2VCG1"/>
<dbReference type="InterPro" id="IPR016161">
    <property type="entry name" value="Ald_DH/histidinol_DH"/>
</dbReference>
<dbReference type="InterPro" id="IPR016160">
    <property type="entry name" value="Ald_DH_CS_CYS"/>
</dbReference>
<comment type="similarity">
    <text evidence="1">Belongs to the aldehyde dehydrogenase family.</text>
</comment>
<dbReference type="InterPro" id="IPR016162">
    <property type="entry name" value="Ald_DH_N"/>
</dbReference>
<evidence type="ECO:0000313" key="5">
    <source>
        <dbReference type="Proteomes" id="UP000184267"/>
    </source>
</evidence>
<sequence>IHARALQAYRSGRTKSLAFRKEQIAQVGYLVRDHEQRIIDALKSDLGRPMLESVFFDCAAIAIEVRTAYDNVEKWTKAQRAEFNLNFFALSPKMKAEPKGVVLNITPFNVPVLMILSPLVGAIAAGNAIVTKPSEQTPAVSALLAELVPQYLDRDLYPIINGGVAETTRILELEWHHILYTAWWCVTPALVFVYESRGVTLCSFAGKNPVFVDPTYDVKTAAKRILWGRFSNAGQICLAPEYVLVPKEFQDTLVSAMKEVAESFYPEGPKKSESFSRIVSSAHAARIKRMIDETKGTVVFGGDTDVSERYIAPTVVRDVRPDDVLMGDEIFGPVLAIVPVKDVDEAIALVNAR</sequence>
<proteinExistence type="inferred from homology"/>
<gene>
    <name evidence="4" type="ORF">TRAPUB_4042</name>
</gene>
<dbReference type="InterPro" id="IPR016163">
    <property type="entry name" value="Ald_DH_C"/>
</dbReference>
<comment type="caution">
    <text evidence="4">The sequence shown here is derived from an EMBL/GenBank/DDBJ whole genome shotgun (WGS) entry which is preliminary data.</text>
</comment>
<dbReference type="GO" id="GO:0006081">
    <property type="term" value="P:aldehyde metabolic process"/>
    <property type="evidence" value="ECO:0007669"/>
    <property type="project" value="InterPro"/>
</dbReference>
<dbReference type="GO" id="GO:0005737">
    <property type="term" value="C:cytoplasm"/>
    <property type="evidence" value="ECO:0007669"/>
    <property type="project" value="TreeGrafter"/>
</dbReference>
<evidence type="ECO:0000256" key="2">
    <source>
        <dbReference type="ARBA" id="ARBA00023002"/>
    </source>
</evidence>
<evidence type="ECO:0000259" key="3">
    <source>
        <dbReference type="Pfam" id="PF00171"/>
    </source>
</evidence>
<dbReference type="PANTHER" id="PTHR43570">
    <property type="entry name" value="ALDEHYDE DEHYDROGENASE"/>
    <property type="match status" value="1"/>
</dbReference>
<dbReference type="GO" id="GO:0004029">
    <property type="term" value="F:aldehyde dehydrogenase (NAD+) activity"/>
    <property type="evidence" value="ECO:0007669"/>
    <property type="project" value="TreeGrafter"/>
</dbReference>
<dbReference type="Pfam" id="PF00171">
    <property type="entry name" value="Aldedh"/>
    <property type="match status" value="1"/>
</dbReference>
<reference evidence="4 5" key="1">
    <citation type="submission" date="2016-10" db="EMBL/GenBank/DDBJ databases">
        <title>Genome sequence of the basidiomycete white-rot fungus Trametes pubescens.</title>
        <authorList>
            <person name="Makela M.R."/>
            <person name="Granchi Z."/>
            <person name="Peng M."/>
            <person name="De Vries R.P."/>
            <person name="Grigoriev I."/>
            <person name="Riley R."/>
            <person name="Hilden K."/>
        </authorList>
    </citation>
    <scope>NUCLEOTIDE SEQUENCE [LARGE SCALE GENOMIC DNA]</scope>
    <source>
        <strain evidence="4 5">FBCC735</strain>
    </source>
</reference>
<evidence type="ECO:0000256" key="1">
    <source>
        <dbReference type="ARBA" id="ARBA00009986"/>
    </source>
</evidence>
<organism evidence="4 5">
    <name type="scientific">Trametes pubescens</name>
    <name type="common">White-rot fungus</name>
    <dbReference type="NCBI Taxonomy" id="154538"/>
    <lineage>
        <taxon>Eukaryota</taxon>
        <taxon>Fungi</taxon>
        <taxon>Dikarya</taxon>
        <taxon>Basidiomycota</taxon>
        <taxon>Agaricomycotina</taxon>
        <taxon>Agaricomycetes</taxon>
        <taxon>Polyporales</taxon>
        <taxon>Polyporaceae</taxon>
        <taxon>Trametes</taxon>
    </lineage>
</organism>
<dbReference type="PROSITE" id="PS00070">
    <property type="entry name" value="ALDEHYDE_DEHYDR_CYS"/>
    <property type="match status" value="1"/>
</dbReference>
<dbReference type="OrthoDB" id="440325at2759"/>
<dbReference type="OMA" id="PCIQGQV"/>
<evidence type="ECO:0000313" key="4">
    <source>
        <dbReference type="EMBL" id="OJT05217.1"/>
    </source>
</evidence>
<protein>
    <submittedName>
        <fullName evidence="4">Aldehyde dehydrogenase, dimeric NADP-preferring</fullName>
    </submittedName>
</protein>
<dbReference type="EMBL" id="MNAD01001480">
    <property type="protein sequence ID" value="OJT05217.1"/>
    <property type="molecule type" value="Genomic_DNA"/>
</dbReference>
<dbReference type="SUPFAM" id="SSF53720">
    <property type="entry name" value="ALDH-like"/>
    <property type="match status" value="1"/>
</dbReference>
<accession>A0A1M2VCG1</accession>
<keyword evidence="5" id="KW-1185">Reference proteome</keyword>
<feature type="domain" description="Aldehyde dehydrogenase" evidence="3">
    <location>
        <begin position="3"/>
        <end position="352"/>
    </location>
</feature>
<dbReference type="STRING" id="154538.A0A1M2VCG1"/>
<name>A0A1M2VCG1_TRAPU</name>
<dbReference type="Proteomes" id="UP000184267">
    <property type="component" value="Unassembled WGS sequence"/>
</dbReference>
<feature type="non-terminal residue" evidence="4">
    <location>
        <position position="1"/>
    </location>
</feature>
<dbReference type="InterPro" id="IPR012394">
    <property type="entry name" value="Aldehyde_DH_NAD(P)"/>
</dbReference>